<keyword evidence="8" id="KW-0143">Chaperone</keyword>
<keyword evidence="6 9" id="KW-1133">Transmembrane helix</keyword>
<dbReference type="Pfam" id="PF02096">
    <property type="entry name" value="60KD_IMP"/>
    <property type="match status" value="1"/>
</dbReference>
<dbReference type="GO" id="GO:0015031">
    <property type="term" value="P:protein transport"/>
    <property type="evidence" value="ECO:0007669"/>
    <property type="project" value="UniProtKB-KW"/>
</dbReference>
<keyword evidence="4 9" id="KW-0812">Transmembrane</keyword>
<feature type="non-terminal residue" evidence="11">
    <location>
        <position position="115"/>
    </location>
</feature>
<protein>
    <recommendedName>
        <fullName evidence="10">Membrane insertase YidC/Oxa/ALB C-terminal domain-containing protein</fullName>
    </recommendedName>
</protein>
<proteinExistence type="predicted"/>
<keyword evidence="7 9" id="KW-0472">Membrane</keyword>
<evidence type="ECO:0000259" key="10">
    <source>
        <dbReference type="Pfam" id="PF02096"/>
    </source>
</evidence>
<dbReference type="InterPro" id="IPR001708">
    <property type="entry name" value="YidC/ALB3/OXA1/COX18"/>
</dbReference>
<feature type="domain" description="Membrane insertase YidC/Oxa/ALB C-terminal" evidence="10">
    <location>
        <begin position="33"/>
        <end position="115"/>
    </location>
</feature>
<dbReference type="GO" id="GO:0005886">
    <property type="term" value="C:plasma membrane"/>
    <property type="evidence" value="ECO:0007669"/>
    <property type="project" value="UniProtKB-SubCell"/>
</dbReference>
<dbReference type="InterPro" id="IPR047196">
    <property type="entry name" value="YidC_ALB_C"/>
</dbReference>
<evidence type="ECO:0000256" key="6">
    <source>
        <dbReference type="ARBA" id="ARBA00022989"/>
    </source>
</evidence>
<organism evidence="11">
    <name type="scientific">marine metagenome</name>
    <dbReference type="NCBI Taxonomy" id="408172"/>
    <lineage>
        <taxon>unclassified sequences</taxon>
        <taxon>metagenomes</taxon>
        <taxon>ecological metagenomes</taxon>
    </lineage>
</organism>
<dbReference type="AlphaFoldDB" id="A0A382WG79"/>
<dbReference type="InterPro" id="IPR028055">
    <property type="entry name" value="YidC/Oxa/ALB_C"/>
</dbReference>
<evidence type="ECO:0000256" key="8">
    <source>
        <dbReference type="ARBA" id="ARBA00023186"/>
    </source>
</evidence>
<feature type="transmembrane region" description="Helical" evidence="9">
    <location>
        <begin position="7"/>
        <end position="27"/>
    </location>
</feature>
<evidence type="ECO:0000256" key="1">
    <source>
        <dbReference type="ARBA" id="ARBA00004651"/>
    </source>
</evidence>
<evidence type="ECO:0000256" key="2">
    <source>
        <dbReference type="ARBA" id="ARBA00022448"/>
    </source>
</evidence>
<dbReference type="GO" id="GO:0051205">
    <property type="term" value="P:protein insertion into membrane"/>
    <property type="evidence" value="ECO:0007669"/>
    <property type="project" value="TreeGrafter"/>
</dbReference>
<evidence type="ECO:0000256" key="5">
    <source>
        <dbReference type="ARBA" id="ARBA00022927"/>
    </source>
</evidence>
<feature type="transmembrane region" description="Helical" evidence="9">
    <location>
        <begin position="33"/>
        <end position="53"/>
    </location>
</feature>
<evidence type="ECO:0000256" key="9">
    <source>
        <dbReference type="SAM" id="Phobius"/>
    </source>
</evidence>
<dbReference type="NCBIfam" id="TIGR03592">
    <property type="entry name" value="yidC_oxa1_cterm"/>
    <property type="match status" value="1"/>
</dbReference>
<evidence type="ECO:0000256" key="4">
    <source>
        <dbReference type="ARBA" id="ARBA00022692"/>
    </source>
</evidence>
<keyword evidence="2" id="KW-0813">Transport</keyword>
<dbReference type="GO" id="GO:0032977">
    <property type="term" value="F:membrane insertase activity"/>
    <property type="evidence" value="ECO:0007669"/>
    <property type="project" value="InterPro"/>
</dbReference>
<evidence type="ECO:0000256" key="3">
    <source>
        <dbReference type="ARBA" id="ARBA00022475"/>
    </source>
</evidence>
<name>A0A382WG79_9ZZZZ</name>
<evidence type="ECO:0000256" key="7">
    <source>
        <dbReference type="ARBA" id="ARBA00023136"/>
    </source>
</evidence>
<dbReference type="PANTHER" id="PTHR12428:SF65">
    <property type="entry name" value="CYTOCHROME C OXIDASE ASSEMBLY PROTEIN COX18, MITOCHONDRIAL"/>
    <property type="match status" value="1"/>
</dbReference>
<accession>A0A382WG79</accession>
<reference evidence="11" key="1">
    <citation type="submission" date="2018-05" db="EMBL/GenBank/DDBJ databases">
        <authorList>
            <person name="Lanie J.A."/>
            <person name="Ng W.-L."/>
            <person name="Kazmierczak K.M."/>
            <person name="Andrzejewski T.M."/>
            <person name="Davidsen T.M."/>
            <person name="Wayne K.J."/>
            <person name="Tettelin H."/>
            <person name="Glass J.I."/>
            <person name="Rusch D."/>
            <person name="Podicherti R."/>
            <person name="Tsui H.-C.T."/>
            <person name="Winkler M.E."/>
        </authorList>
    </citation>
    <scope>NUCLEOTIDE SEQUENCE</scope>
</reference>
<keyword evidence="3" id="KW-1003">Cell membrane</keyword>
<evidence type="ECO:0000313" key="11">
    <source>
        <dbReference type="EMBL" id="SVD57669.1"/>
    </source>
</evidence>
<dbReference type="CDD" id="cd20070">
    <property type="entry name" value="5TM_YidC_Alb3"/>
    <property type="match status" value="1"/>
</dbReference>
<comment type="subcellular location">
    <subcellularLocation>
        <location evidence="1">Cell membrane</location>
        <topology evidence="1">Multi-pass membrane protein</topology>
    </subcellularLocation>
</comment>
<sequence length="115" mass="13258">MTLEFLGFIWNQIILGPMINSLIMLYAVLFSNFGISILVFTVLIRLVTLPLTLRQIRMTKKMSTVQPLIKDLQQKYANDKSRVSQETMRIYKEHGINPLGCLGPMFIQMPIWIGL</sequence>
<dbReference type="EMBL" id="UINC01159532">
    <property type="protein sequence ID" value="SVD57669.1"/>
    <property type="molecule type" value="Genomic_DNA"/>
</dbReference>
<gene>
    <name evidence="11" type="ORF">METZ01_LOCUS410523</name>
</gene>
<keyword evidence="5" id="KW-0653">Protein transport</keyword>
<dbReference type="PANTHER" id="PTHR12428">
    <property type="entry name" value="OXA1"/>
    <property type="match status" value="1"/>
</dbReference>